<evidence type="ECO:0000256" key="2">
    <source>
        <dbReference type="ARBA" id="ARBA00009272"/>
    </source>
</evidence>
<comment type="caution">
    <text evidence="7">The sequence shown here is derived from an EMBL/GenBank/DDBJ whole genome shotgun (WGS) entry which is preliminary data.</text>
</comment>
<evidence type="ECO:0000256" key="4">
    <source>
        <dbReference type="ARBA" id="ARBA00023143"/>
    </source>
</evidence>
<dbReference type="RefSeq" id="WP_050660309.1">
    <property type="nucleotide sequence ID" value="NZ_JBLXAC010000003.1"/>
</dbReference>
<reference evidence="7 8" key="1">
    <citation type="submission" date="2018-11" db="EMBL/GenBank/DDBJ databases">
        <title>Genomic Encyclopedia of Type Strains, Phase IV (KMG-IV): sequencing the most valuable type-strain genomes for metagenomic binning, comparative biology and taxonomic classification.</title>
        <authorList>
            <person name="Goeker M."/>
        </authorList>
    </citation>
    <scope>NUCLEOTIDE SEQUENCE [LARGE SCALE GENOMIC DNA]</scope>
    <source>
        <strain evidence="7 8">DSM 21945</strain>
    </source>
</reference>
<keyword evidence="8" id="KW-1185">Reference proteome</keyword>
<proteinExistence type="inferred from homology"/>
<keyword evidence="7" id="KW-0969">Cilium</keyword>
<dbReference type="PANTHER" id="PTHR34653">
    <property type="match status" value="1"/>
</dbReference>
<evidence type="ECO:0000256" key="1">
    <source>
        <dbReference type="ARBA" id="ARBA00004117"/>
    </source>
</evidence>
<dbReference type="Pfam" id="PF02049">
    <property type="entry name" value="FliE"/>
    <property type="match status" value="1"/>
</dbReference>
<keyword evidence="7" id="KW-0966">Cell projection</keyword>
<comment type="similarity">
    <text evidence="2 5">Belongs to the FliE family.</text>
</comment>
<gene>
    <name evidence="5" type="primary">fliE</name>
    <name evidence="7" type="ORF">EDC28_10975</name>
</gene>
<dbReference type="GO" id="GO:0003774">
    <property type="term" value="F:cytoskeletal motor activity"/>
    <property type="evidence" value="ECO:0007669"/>
    <property type="project" value="InterPro"/>
</dbReference>
<dbReference type="OrthoDB" id="8909229at2"/>
<sequence length="122" mass="12940">MKIGGENSALLQQMQSLINQAQGPRVSREAMAPDSLGSLGSAQGPNKIQSDFSNLFTQALDKVNGLQQDAGSKQTAVEMGDPNVSIADAMIASQKAGIAFQATVQVRNKLMQAYQDVMNMPV</sequence>
<organism evidence="7 8">
    <name type="scientific">Gallaecimonas pentaromativorans</name>
    <dbReference type="NCBI Taxonomy" id="584787"/>
    <lineage>
        <taxon>Bacteria</taxon>
        <taxon>Pseudomonadati</taxon>
        <taxon>Pseudomonadota</taxon>
        <taxon>Gammaproteobacteria</taxon>
        <taxon>Enterobacterales</taxon>
        <taxon>Gallaecimonadaceae</taxon>
        <taxon>Gallaecimonas</taxon>
    </lineage>
</organism>
<evidence type="ECO:0000313" key="7">
    <source>
        <dbReference type="EMBL" id="ROQ22589.1"/>
    </source>
</evidence>
<dbReference type="GO" id="GO:0005198">
    <property type="term" value="F:structural molecule activity"/>
    <property type="evidence" value="ECO:0007669"/>
    <property type="project" value="UniProtKB-UniRule"/>
</dbReference>
<dbReference type="InterPro" id="IPR001624">
    <property type="entry name" value="FliE"/>
</dbReference>
<dbReference type="GO" id="GO:0071973">
    <property type="term" value="P:bacterial-type flagellum-dependent cell motility"/>
    <property type="evidence" value="ECO:0007669"/>
    <property type="project" value="InterPro"/>
</dbReference>
<evidence type="ECO:0000256" key="3">
    <source>
        <dbReference type="ARBA" id="ARBA00018024"/>
    </source>
</evidence>
<dbReference type="EMBL" id="RJUL01000009">
    <property type="protein sequence ID" value="ROQ22589.1"/>
    <property type="molecule type" value="Genomic_DNA"/>
</dbReference>
<dbReference type="NCBIfam" id="TIGR00205">
    <property type="entry name" value="fliE"/>
    <property type="match status" value="1"/>
</dbReference>
<evidence type="ECO:0000313" key="8">
    <source>
        <dbReference type="Proteomes" id="UP000268033"/>
    </source>
</evidence>
<dbReference type="HAMAP" id="MF_00724">
    <property type="entry name" value="FliE"/>
    <property type="match status" value="1"/>
</dbReference>
<dbReference type="STRING" id="584787.GCA_001247655_01430"/>
<feature type="region of interest" description="Disordered" evidence="6">
    <location>
        <begin position="20"/>
        <end position="45"/>
    </location>
</feature>
<dbReference type="PRINTS" id="PR01006">
    <property type="entry name" value="FLGHOOKFLIE"/>
</dbReference>
<evidence type="ECO:0000256" key="5">
    <source>
        <dbReference type="HAMAP-Rule" id="MF_00724"/>
    </source>
</evidence>
<dbReference type="AlphaFoldDB" id="A0A3N1P3D6"/>
<dbReference type="Proteomes" id="UP000268033">
    <property type="component" value="Unassembled WGS sequence"/>
</dbReference>
<dbReference type="GO" id="GO:0009425">
    <property type="term" value="C:bacterial-type flagellum basal body"/>
    <property type="evidence" value="ECO:0007669"/>
    <property type="project" value="UniProtKB-SubCell"/>
</dbReference>
<accession>A0A3N1P3D6</accession>
<keyword evidence="7" id="KW-0282">Flagellum</keyword>
<keyword evidence="4 5" id="KW-0975">Bacterial flagellum</keyword>
<evidence type="ECO:0000256" key="6">
    <source>
        <dbReference type="SAM" id="MobiDB-lite"/>
    </source>
</evidence>
<name>A0A3N1P3D6_9GAMM</name>
<dbReference type="PANTHER" id="PTHR34653:SF1">
    <property type="entry name" value="FLAGELLAR HOOK-BASAL BODY COMPLEX PROTEIN FLIE"/>
    <property type="match status" value="1"/>
</dbReference>
<protein>
    <recommendedName>
        <fullName evidence="3 5">Flagellar hook-basal body complex protein FliE</fullName>
    </recommendedName>
</protein>
<comment type="subcellular location">
    <subcellularLocation>
        <location evidence="1 5">Bacterial flagellum basal body</location>
    </subcellularLocation>
</comment>